<proteinExistence type="predicted"/>
<gene>
    <name evidence="2" type="ORF">NCTC10899_01403</name>
</gene>
<evidence type="ECO:0000313" key="3">
    <source>
        <dbReference type="Proteomes" id="UP000254260"/>
    </source>
</evidence>
<sequence length="49" mass="5247">MDTIVPVILALSLVEPIVLVAIVAIVALVVVAYCVSRLSSPTKRKDDQK</sequence>
<keyword evidence="1" id="KW-0812">Transmembrane</keyword>
<accession>A0A379IQZ5</accession>
<reference evidence="2 3" key="1">
    <citation type="submission" date="2018-06" db="EMBL/GenBank/DDBJ databases">
        <authorList>
            <consortium name="Pathogen Informatics"/>
            <person name="Doyle S."/>
        </authorList>
    </citation>
    <scope>NUCLEOTIDE SEQUENCE [LARGE SCALE GENOMIC DNA]</scope>
    <source>
        <strain evidence="2 3">NCTC10899</strain>
    </source>
</reference>
<evidence type="ECO:0000256" key="1">
    <source>
        <dbReference type="SAM" id="Phobius"/>
    </source>
</evidence>
<evidence type="ECO:0008006" key="4">
    <source>
        <dbReference type="Google" id="ProtNLM"/>
    </source>
</evidence>
<feature type="transmembrane region" description="Helical" evidence="1">
    <location>
        <begin position="6"/>
        <end position="35"/>
    </location>
</feature>
<organism evidence="2 3">
    <name type="scientific">Ectopseudomonas mendocina</name>
    <name type="common">Pseudomonas mendocina</name>
    <dbReference type="NCBI Taxonomy" id="300"/>
    <lineage>
        <taxon>Bacteria</taxon>
        <taxon>Pseudomonadati</taxon>
        <taxon>Pseudomonadota</taxon>
        <taxon>Gammaproteobacteria</taxon>
        <taxon>Pseudomonadales</taxon>
        <taxon>Pseudomonadaceae</taxon>
        <taxon>Ectopseudomonas</taxon>
    </lineage>
</organism>
<protein>
    <recommendedName>
        <fullName evidence="4">DUF3149 domain-containing protein</fullName>
    </recommendedName>
</protein>
<dbReference type="Proteomes" id="UP000254260">
    <property type="component" value="Unassembled WGS sequence"/>
</dbReference>
<keyword evidence="1" id="KW-1133">Transmembrane helix</keyword>
<dbReference type="AlphaFoldDB" id="A0A379IQZ5"/>
<keyword evidence="1" id="KW-0472">Membrane</keyword>
<name>A0A379IQZ5_ECTME</name>
<evidence type="ECO:0000313" key="2">
    <source>
        <dbReference type="EMBL" id="SUD38614.1"/>
    </source>
</evidence>
<dbReference type="EMBL" id="UGUU01000001">
    <property type="protein sequence ID" value="SUD38614.1"/>
    <property type="molecule type" value="Genomic_DNA"/>
</dbReference>